<keyword evidence="3 5" id="KW-0687">Ribonucleoprotein</keyword>
<keyword evidence="2 5" id="KW-0689">Ribosomal protein</keyword>
<dbReference type="PANTHER" id="PTHR14413">
    <property type="entry name" value="RIBOSOMAL PROTEIN L17"/>
    <property type="match status" value="1"/>
</dbReference>
<evidence type="ECO:0000256" key="3">
    <source>
        <dbReference type="ARBA" id="ARBA00023274"/>
    </source>
</evidence>
<dbReference type="GO" id="GO:0003735">
    <property type="term" value="F:structural constituent of ribosome"/>
    <property type="evidence" value="ECO:0007669"/>
    <property type="project" value="InterPro"/>
</dbReference>
<evidence type="ECO:0000256" key="2">
    <source>
        <dbReference type="ARBA" id="ARBA00022980"/>
    </source>
</evidence>
<reference evidence="7 8" key="1">
    <citation type="journal article" date="2016" name="Nat. Commun.">
        <title>Thousands of microbial genomes shed light on interconnected biogeochemical processes in an aquifer system.</title>
        <authorList>
            <person name="Anantharaman K."/>
            <person name="Brown C.T."/>
            <person name="Hug L.A."/>
            <person name="Sharon I."/>
            <person name="Castelle C.J."/>
            <person name="Probst A.J."/>
            <person name="Thomas B.C."/>
            <person name="Singh A."/>
            <person name="Wilkins M.J."/>
            <person name="Karaoz U."/>
            <person name="Brodie E.L."/>
            <person name="Williams K.H."/>
            <person name="Hubbard S.S."/>
            <person name="Banfield J.F."/>
        </authorList>
    </citation>
    <scope>NUCLEOTIDE SEQUENCE [LARGE SCALE GENOMIC DNA]</scope>
</reference>
<dbReference type="SUPFAM" id="SSF64263">
    <property type="entry name" value="Prokaryotic ribosomal protein L17"/>
    <property type="match status" value="1"/>
</dbReference>
<organism evidence="7 8">
    <name type="scientific">Candidatus Magasanikbacteria bacterium RIFCSPHIGHO2_01_FULL_50_8</name>
    <dbReference type="NCBI Taxonomy" id="1798674"/>
    <lineage>
        <taxon>Bacteria</taxon>
        <taxon>Candidatus Magasanikiibacteriota</taxon>
    </lineage>
</organism>
<dbReference type="NCBIfam" id="TIGR00059">
    <property type="entry name" value="L17"/>
    <property type="match status" value="1"/>
</dbReference>
<comment type="caution">
    <text evidence="7">The sequence shown here is derived from an EMBL/GenBank/DDBJ whole genome shotgun (WGS) entry which is preliminary data.</text>
</comment>
<dbReference type="AlphaFoldDB" id="A0A1F6LNA3"/>
<dbReference type="GO" id="GO:0006412">
    <property type="term" value="P:translation"/>
    <property type="evidence" value="ECO:0007669"/>
    <property type="project" value="InterPro"/>
</dbReference>
<sequence length="116" mass="13099">MRHRKNKVTLDRTKGKRELLLRTLAAGVVLHEGVNTTQAKARAVKPLVERMITRGKTDSVTARRYLMTFFTTEAPVKKILEVLGPKYKARQGGYTRIIKLVARKGDGAEIVRLELV</sequence>
<dbReference type="EMBL" id="MFPV01000050">
    <property type="protein sequence ID" value="OGH60862.1"/>
    <property type="molecule type" value="Genomic_DNA"/>
</dbReference>
<dbReference type="InterPro" id="IPR000456">
    <property type="entry name" value="Ribosomal_bL17"/>
</dbReference>
<evidence type="ECO:0000256" key="6">
    <source>
        <dbReference type="RuleBase" id="RU000661"/>
    </source>
</evidence>
<dbReference type="InterPro" id="IPR036373">
    <property type="entry name" value="Ribosomal_bL17_sf"/>
</dbReference>
<dbReference type="GO" id="GO:0022625">
    <property type="term" value="C:cytosolic large ribosomal subunit"/>
    <property type="evidence" value="ECO:0007669"/>
    <property type="project" value="TreeGrafter"/>
</dbReference>
<dbReference type="Gene3D" id="3.90.1030.10">
    <property type="entry name" value="Ribosomal protein L17"/>
    <property type="match status" value="1"/>
</dbReference>
<dbReference type="PANTHER" id="PTHR14413:SF16">
    <property type="entry name" value="LARGE RIBOSOMAL SUBUNIT PROTEIN BL17M"/>
    <property type="match status" value="1"/>
</dbReference>
<evidence type="ECO:0000313" key="8">
    <source>
        <dbReference type="Proteomes" id="UP000176329"/>
    </source>
</evidence>
<evidence type="ECO:0000256" key="1">
    <source>
        <dbReference type="ARBA" id="ARBA00008777"/>
    </source>
</evidence>
<protein>
    <recommendedName>
        <fullName evidence="4 6">50S ribosomal protein L17</fullName>
    </recommendedName>
</protein>
<dbReference type="Pfam" id="PF01196">
    <property type="entry name" value="Ribosomal_L17"/>
    <property type="match status" value="1"/>
</dbReference>
<evidence type="ECO:0000313" key="7">
    <source>
        <dbReference type="EMBL" id="OGH60862.1"/>
    </source>
</evidence>
<proteinExistence type="inferred from homology"/>
<comment type="similarity">
    <text evidence="1 5">Belongs to the bacterial ribosomal protein bL17 family.</text>
</comment>
<accession>A0A1F6LNA3</accession>
<evidence type="ECO:0000256" key="4">
    <source>
        <dbReference type="ARBA" id="ARBA00035494"/>
    </source>
</evidence>
<dbReference type="Proteomes" id="UP000176329">
    <property type="component" value="Unassembled WGS sequence"/>
</dbReference>
<name>A0A1F6LNA3_9BACT</name>
<evidence type="ECO:0000256" key="5">
    <source>
        <dbReference type="RuleBase" id="RU000660"/>
    </source>
</evidence>
<gene>
    <name evidence="7" type="ORF">A2848_00665</name>
</gene>